<reference evidence="2" key="3">
    <citation type="submission" date="2022-01" db="EMBL/GenBank/DDBJ databases">
        <authorList>
            <person name="Rubenstein D.R."/>
        </authorList>
    </citation>
    <scope>NUCLEOTIDE SEQUENCE</scope>
    <source>
        <strain evidence="2">SS15</strain>
        <tissue evidence="2">Liver</tissue>
    </source>
</reference>
<organism evidence="1">
    <name type="scientific">Lamprotornis superbus</name>
    <dbReference type="NCBI Taxonomy" id="245042"/>
    <lineage>
        <taxon>Eukaryota</taxon>
        <taxon>Metazoa</taxon>
        <taxon>Chordata</taxon>
        <taxon>Craniata</taxon>
        <taxon>Vertebrata</taxon>
        <taxon>Euteleostomi</taxon>
        <taxon>Archelosauria</taxon>
        <taxon>Archosauria</taxon>
        <taxon>Dinosauria</taxon>
        <taxon>Saurischia</taxon>
        <taxon>Theropoda</taxon>
        <taxon>Coelurosauria</taxon>
        <taxon>Aves</taxon>
        <taxon>Neognathae</taxon>
        <taxon>Neoaves</taxon>
        <taxon>Telluraves</taxon>
        <taxon>Australaves</taxon>
        <taxon>Passeriformes</taxon>
        <taxon>Sturnidae</taxon>
        <taxon>Lamprotornis</taxon>
    </lineage>
</organism>
<dbReference type="Proteomes" id="UP000618051">
    <property type="component" value="Unassembled WGS sequence"/>
</dbReference>
<accession>A0A835NCW7</accession>
<keyword evidence="3" id="KW-1185">Reference proteome</keyword>
<dbReference type="OrthoDB" id="9421177at2759"/>
<proteinExistence type="predicted"/>
<evidence type="ECO:0000313" key="2">
    <source>
        <dbReference type="EMBL" id="KAI1229493.1"/>
    </source>
</evidence>
<evidence type="ECO:0000313" key="1">
    <source>
        <dbReference type="EMBL" id="KAG0112806.1"/>
    </source>
</evidence>
<name>A0A835NCW7_9PASS</name>
<dbReference type="EMBL" id="JADDUC010000895">
    <property type="protein sequence ID" value="KAG0112806.1"/>
    <property type="molecule type" value="Genomic_DNA"/>
</dbReference>
<gene>
    <name evidence="2" type="ORF">IHE44_0004859</name>
    <name evidence="1" type="ORF">IHE44_014508</name>
</gene>
<reference evidence="2 3" key="2">
    <citation type="journal article" date="2021" name="J. Hered.">
        <title>Feather Gene Expression Elucidates the Developmental Basis of Plumage Iridescence in African Starlings.</title>
        <authorList>
            <person name="Rubenstein D.R."/>
            <person name="Corvelo A."/>
            <person name="MacManes M.D."/>
            <person name="Maia R."/>
            <person name="Narzisi G."/>
            <person name="Rousaki A."/>
            <person name="Vandenabeele P."/>
            <person name="Shawkey M.D."/>
            <person name="Solomon J."/>
        </authorList>
    </citation>
    <scope>NUCLEOTIDE SEQUENCE [LARGE SCALE GENOMIC DNA]</scope>
    <source>
        <strain evidence="2">SS15</strain>
    </source>
</reference>
<comment type="caution">
    <text evidence="1">The sequence shown here is derived from an EMBL/GenBank/DDBJ whole genome shotgun (WGS) entry which is preliminary data.</text>
</comment>
<sequence length="148" mass="16268">MWTAIGSSGPTVEKVLPTLLCVMEDWPLHSMCTSDGDKKDVFALAATLVIWLIVPQCPKAMMIYSSRLFVALLSHIVITTQQMPEEVDNFWRVCRQDHRLPSRPNRSWSSCPSHALVASTSAPSVTWALLSTQVCSADHEGSALLSAV</sequence>
<evidence type="ECO:0000313" key="3">
    <source>
        <dbReference type="Proteomes" id="UP000618051"/>
    </source>
</evidence>
<reference evidence="1" key="1">
    <citation type="submission" date="2020-10" db="EMBL/GenBank/DDBJ databases">
        <title>Feather gene expression reveals the developmental basis of iridescence in African starlings.</title>
        <authorList>
            <person name="Rubenstein D.R."/>
        </authorList>
    </citation>
    <scope>NUCLEOTIDE SEQUENCE</scope>
    <source>
        <strain evidence="1">SS15</strain>
        <tissue evidence="1">Liver</tissue>
    </source>
</reference>
<dbReference type="EMBL" id="JADDUC020000199">
    <property type="protein sequence ID" value="KAI1229493.1"/>
    <property type="molecule type" value="Genomic_DNA"/>
</dbReference>
<dbReference type="AlphaFoldDB" id="A0A835NCW7"/>
<protein>
    <submittedName>
        <fullName evidence="1">Uncharacterized protein</fullName>
    </submittedName>
</protein>